<evidence type="ECO:0000313" key="2">
    <source>
        <dbReference type="Proteomes" id="UP000683925"/>
    </source>
</evidence>
<dbReference type="EMBL" id="CAJJDP010000019">
    <property type="protein sequence ID" value="CAD8147199.1"/>
    <property type="molecule type" value="Genomic_DNA"/>
</dbReference>
<gene>
    <name evidence="1" type="ORF">POCTA_138.1.T0190314</name>
</gene>
<sequence length="55" mass="6630">MMIYDQLNKQENNKQYKIIEQQEQQLSFSHLHSAFSTTQLKLKHQVAYVAFSHNY</sequence>
<organism evidence="1 2">
    <name type="scientific">Paramecium octaurelia</name>
    <dbReference type="NCBI Taxonomy" id="43137"/>
    <lineage>
        <taxon>Eukaryota</taxon>
        <taxon>Sar</taxon>
        <taxon>Alveolata</taxon>
        <taxon>Ciliophora</taxon>
        <taxon>Intramacronucleata</taxon>
        <taxon>Oligohymenophorea</taxon>
        <taxon>Peniculida</taxon>
        <taxon>Parameciidae</taxon>
        <taxon>Paramecium</taxon>
    </lineage>
</organism>
<protein>
    <submittedName>
        <fullName evidence="1">Uncharacterized protein</fullName>
    </submittedName>
</protein>
<dbReference type="AlphaFoldDB" id="A0A8S1T6Q4"/>
<reference evidence="1" key="1">
    <citation type="submission" date="2021-01" db="EMBL/GenBank/DDBJ databases">
        <authorList>
            <consortium name="Genoscope - CEA"/>
            <person name="William W."/>
        </authorList>
    </citation>
    <scope>NUCLEOTIDE SEQUENCE</scope>
</reference>
<proteinExistence type="predicted"/>
<accession>A0A8S1T6Q4</accession>
<name>A0A8S1T6Q4_PAROT</name>
<comment type="caution">
    <text evidence="1">The sequence shown here is derived from an EMBL/GenBank/DDBJ whole genome shotgun (WGS) entry which is preliminary data.</text>
</comment>
<dbReference type="Proteomes" id="UP000683925">
    <property type="component" value="Unassembled WGS sequence"/>
</dbReference>
<evidence type="ECO:0000313" key="1">
    <source>
        <dbReference type="EMBL" id="CAD8147199.1"/>
    </source>
</evidence>
<keyword evidence="2" id="KW-1185">Reference proteome</keyword>